<accession>A0A0A9J329</accession>
<evidence type="ECO:0000313" key="1">
    <source>
        <dbReference type="EMBL" id="JAD86071.1"/>
    </source>
</evidence>
<organism evidence="1">
    <name type="scientific">Arundo donax</name>
    <name type="common">Giant reed</name>
    <name type="synonym">Donax arundinaceus</name>
    <dbReference type="NCBI Taxonomy" id="35708"/>
    <lineage>
        <taxon>Eukaryota</taxon>
        <taxon>Viridiplantae</taxon>
        <taxon>Streptophyta</taxon>
        <taxon>Embryophyta</taxon>
        <taxon>Tracheophyta</taxon>
        <taxon>Spermatophyta</taxon>
        <taxon>Magnoliopsida</taxon>
        <taxon>Liliopsida</taxon>
        <taxon>Poales</taxon>
        <taxon>Poaceae</taxon>
        <taxon>PACMAD clade</taxon>
        <taxon>Arundinoideae</taxon>
        <taxon>Arundineae</taxon>
        <taxon>Arundo</taxon>
    </lineage>
</organism>
<sequence length="116" mass="13327">MPPHLALHLQLLLHALQLPRRLPPVRCPSHRRDARHRRRRGARERIRRRLRRGAVSTWGTKADGATSLPTRRHVVCCHTVARGACTSTSHVFPCRWHRNGDAMAAQQVREWGDDDA</sequence>
<proteinExistence type="predicted"/>
<dbReference type="AlphaFoldDB" id="A0A0A9J329"/>
<reference evidence="1" key="1">
    <citation type="submission" date="2014-09" db="EMBL/GenBank/DDBJ databases">
        <authorList>
            <person name="Magalhaes I.L.F."/>
            <person name="Oliveira U."/>
            <person name="Santos F.R."/>
            <person name="Vidigal T.H.D.A."/>
            <person name="Brescovit A.D."/>
            <person name="Santos A.J."/>
        </authorList>
    </citation>
    <scope>NUCLEOTIDE SEQUENCE</scope>
    <source>
        <tissue evidence="1">Shoot tissue taken approximately 20 cm above the soil surface</tissue>
    </source>
</reference>
<reference evidence="1" key="2">
    <citation type="journal article" date="2015" name="Data Brief">
        <title>Shoot transcriptome of the giant reed, Arundo donax.</title>
        <authorList>
            <person name="Barrero R.A."/>
            <person name="Guerrero F.D."/>
            <person name="Moolhuijzen P."/>
            <person name="Goolsby J.A."/>
            <person name="Tidwell J."/>
            <person name="Bellgard S.E."/>
            <person name="Bellgard M.I."/>
        </authorList>
    </citation>
    <scope>NUCLEOTIDE SEQUENCE</scope>
    <source>
        <tissue evidence="1">Shoot tissue taken approximately 20 cm above the soil surface</tissue>
    </source>
</reference>
<name>A0A0A9J329_ARUDO</name>
<dbReference type="EMBL" id="GBRH01211824">
    <property type="protein sequence ID" value="JAD86071.1"/>
    <property type="molecule type" value="Transcribed_RNA"/>
</dbReference>
<protein>
    <submittedName>
        <fullName evidence="1">Rs2</fullName>
    </submittedName>
</protein>